<organism evidence="1 2">
    <name type="scientific">Streptomyces ficellus</name>
    <dbReference type="NCBI Taxonomy" id="1977088"/>
    <lineage>
        <taxon>Bacteria</taxon>
        <taxon>Bacillati</taxon>
        <taxon>Actinomycetota</taxon>
        <taxon>Actinomycetes</taxon>
        <taxon>Kitasatosporales</taxon>
        <taxon>Streptomycetaceae</taxon>
        <taxon>Streptomyces</taxon>
    </lineage>
</organism>
<gene>
    <name evidence="1" type="ORF">QWM81_27590</name>
</gene>
<protein>
    <submittedName>
        <fullName evidence="1">Uncharacterized protein</fullName>
    </submittedName>
</protein>
<dbReference type="Proteomes" id="UP001174050">
    <property type="component" value="Unassembled WGS sequence"/>
</dbReference>
<dbReference type="EMBL" id="JAUEPL010000059">
    <property type="protein sequence ID" value="MDN3297733.1"/>
    <property type="molecule type" value="Genomic_DNA"/>
</dbReference>
<evidence type="ECO:0000313" key="1">
    <source>
        <dbReference type="EMBL" id="MDN3297733.1"/>
    </source>
</evidence>
<sequence length="93" mass="9755">MSGGNGRPDVRIRVVRRGADAPAAPLTVIRLLALLPPEWPCATRVSADRITLWVGVAEDTARAAVAQALGDRALRGWCLPDASRDASPDAAAD</sequence>
<evidence type="ECO:0000313" key="2">
    <source>
        <dbReference type="Proteomes" id="UP001174050"/>
    </source>
</evidence>
<comment type="caution">
    <text evidence="1">The sequence shown here is derived from an EMBL/GenBank/DDBJ whole genome shotgun (WGS) entry which is preliminary data.</text>
</comment>
<keyword evidence="2" id="KW-1185">Reference proteome</keyword>
<accession>A0ABT7ZDY5</accession>
<name>A0ABT7ZDY5_9ACTN</name>
<reference evidence="1" key="1">
    <citation type="submission" date="2023-06" db="EMBL/GenBank/DDBJ databases">
        <title>WGS-Sequencing of Streptomyces ficellus isolate 21 collected from sand in Gara Djebilet Iron Mine in Algeria.</title>
        <authorList>
            <person name="Zegers G.P."/>
            <person name="Gomez A."/>
            <person name="Gueddou A."/>
            <person name="Zahara A.F."/>
            <person name="Worth M."/>
            <person name="Sevigny J.L."/>
            <person name="Tisa L."/>
        </authorList>
    </citation>
    <scope>NUCLEOTIDE SEQUENCE</scope>
    <source>
        <strain evidence="1">AS11</strain>
    </source>
</reference>
<proteinExistence type="predicted"/>
<dbReference type="RefSeq" id="WP_290115128.1">
    <property type="nucleotide sequence ID" value="NZ_JAUEPL010000059.1"/>
</dbReference>